<feature type="compositionally biased region" description="Acidic residues" evidence="7">
    <location>
        <begin position="764"/>
        <end position="774"/>
    </location>
</feature>
<keyword evidence="6" id="KW-0175">Coiled coil</keyword>
<feature type="domain" description="FHA" evidence="8">
    <location>
        <begin position="24"/>
        <end position="87"/>
    </location>
</feature>
<dbReference type="SUPFAM" id="SSF49879">
    <property type="entry name" value="SMAD/FHA domain"/>
    <property type="match status" value="1"/>
</dbReference>
<evidence type="ECO:0000256" key="2">
    <source>
        <dbReference type="ARBA" id="ARBA00022763"/>
    </source>
</evidence>
<reference evidence="9 10" key="1">
    <citation type="submission" date="2024-06" db="EMBL/GenBank/DDBJ databases">
        <title>Complete genome of Phlyctema vagabunda strain 19-DSS-EL-015.</title>
        <authorList>
            <person name="Fiorenzani C."/>
        </authorList>
    </citation>
    <scope>NUCLEOTIDE SEQUENCE [LARGE SCALE GENOMIC DNA]</scope>
    <source>
        <strain evidence="9 10">19-DSS-EL-015</strain>
    </source>
</reference>
<feature type="region of interest" description="Disordered" evidence="7">
    <location>
        <begin position="460"/>
        <end position="527"/>
    </location>
</feature>
<comment type="caution">
    <text evidence="9">The sequence shown here is derived from an EMBL/GenBank/DDBJ whole genome shotgun (WGS) entry which is preliminary data.</text>
</comment>
<feature type="compositionally biased region" description="Basic residues" evidence="7">
    <location>
        <begin position="409"/>
        <end position="419"/>
    </location>
</feature>
<keyword evidence="3" id="KW-0234">DNA repair</keyword>
<feature type="region of interest" description="Disordered" evidence="7">
    <location>
        <begin position="704"/>
        <end position="784"/>
    </location>
</feature>
<dbReference type="PROSITE" id="PS50006">
    <property type="entry name" value="FHA_DOMAIN"/>
    <property type="match status" value="1"/>
</dbReference>
<keyword evidence="2" id="KW-0227">DNA damage</keyword>
<keyword evidence="4" id="KW-0539">Nucleus</keyword>
<dbReference type="InterPro" id="IPR032429">
    <property type="entry name" value="Nibrin_BRCT2"/>
</dbReference>
<dbReference type="Gene3D" id="2.60.200.20">
    <property type="match status" value="1"/>
</dbReference>
<feature type="compositionally biased region" description="Basic and acidic residues" evidence="7">
    <location>
        <begin position="508"/>
        <end position="519"/>
    </location>
</feature>
<feature type="region of interest" description="Disordered" evidence="7">
    <location>
        <begin position="660"/>
        <end position="691"/>
    </location>
</feature>
<evidence type="ECO:0000256" key="6">
    <source>
        <dbReference type="SAM" id="Coils"/>
    </source>
</evidence>
<evidence type="ECO:0000256" key="3">
    <source>
        <dbReference type="ARBA" id="ARBA00023204"/>
    </source>
</evidence>
<dbReference type="InterPro" id="IPR000253">
    <property type="entry name" value="FHA_dom"/>
</dbReference>
<comment type="similarity">
    <text evidence="5">Belongs to the Nibrin family.</text>
</comment>
<evidence type="ECO:0000256" key="7">
    <source>
        <dbReference type="SAM" id="MobiDB-lite"/>
    </source>
</evidence>
<accession>A0ABR4PE02</accession>
<dbReference type="InterPro" id="IPR040227">
    <property type="entry name" value="Nibrin-rel"/>
</dbReference>
<sequence>MWILENDGDAFEGKKLWLRPGKKFLFGRTKVEGRQYAIVDKTISRKHLTVEVDPVGPDDCKDSSRRSRVILEDLATKIGTLVNDEQIRGTRCELRSEHNVIRMGRYEFLFRITWQPVALTFSFTGKQVKADPFTRLYQVLGPLDIKVLFDYERKSTTHVVAGKRNTSKGLQALINGKHIVTDTFWEAILQAANAQDVQSPSPLEIDFESTFPDALEYLPPRGKEPTDCSPEAYAPNGARQDMFDGYTYVFYEQSQFDTLLAPITEGRGKALLHLVVPNESTVKDFVRFVKDVANEKGDREFEDGSAGKGVVVVKFSPVEGPTQPWYENFCREVSLHLDHRLIEQNEFLDAILNVDASVLRKALTFEQSGVVPPPPSLATGAQIQTVQSCHPPAIVAPSQLKSNTDPSKGRPRRAIKRTFKGFDSDDEDIPDLNDMPESMNVTQVAAPIEPQSQGMFVSQDATPMDVNPEPSPTQSTSLKRKTPPLESEPEDIMEAMAPAAAARKRRRQAAEAARKEEGKPTPAPIAIKRPSIPAIKPKRPLKREELDVQQELLRRREKEKELAEAETQALQEQLEGMDIEQIRNLTIIEQIEVVRLAPLRRAYGEDSDRWDDKWNGRKNFKKFRRQGEGGSRITNRVIVPLEEVRKRDYGIGDEYWLEEDRQRTKRRKERYTQGVSQTEPQVPMRAKSRASGRILVEEEAVQNFLPPDASSATQEKETPAIAVRRNDHSKTPDKSSRNKRPASTTLTKAAPAKKLRQGLRKPDSDEDDDNESEDELKFRFRRKK</sequence>
<feature type="compositionally biased region" description="Basic and acidic residues" evidence="7">
    <location>
        <begin position="714"/>
        <end position="736"/>
    </location>
</feature>
<dbReference type="Proteomes" id="UP001629113">
    <property type="component" value="Unassembled WGS sequence"/>
</dbReference>
<dbReference type="PANTHER" id="PTHR12162">
    <property type="entry name" value="NIBRIN-RELATED"/>
    <property type="match status" value="1"/>
</dbReference>
<protein>
    <submittedName>
        <fullName evidence="9">FHA domain-containing protein</fullName>
    </submittedName>
</protein>
<keyword evidence="10" id="KW-1185">Reference proteome</keyword>
<evidence type="ECO:0000259" key="8">
    <source>
        <dbReference type="PROSITE" id="PS50006"/>
    </source>
</evidence>
<feature type="region of interest" description="Disordered" evidence="7">
    <location>
        <begin position="395"/>
        <end position="435"/>
    </location>
</feature>
<dbReference type="PANTHER" id="PTHR12162:SF0">
    <property type="entry name" value="NIBRIN"/>
    <property type="match status" value="1"/>
</dbReference>
<dbReference type="EMBL" id="JBFCZG010000006">
    <property type="protein sequence ID" value="KAL3421372.1"/>
    <property type="molecule type" value="Genomic_DNA"/>
</dbReference>
<evidence type="ECO:0000313" key="10">
    <source>
        <dbReference type="Proteomes" id="UP001629113"/>
    </source>
</evidence>
<evidence type="ECO:0000313" key="9">
    <source>
        <dbReference type="EMBL" id="KAL3421372.1"/>
    </source>
</evidence>
<evidence type="ECO:0000256" key="4">
    <source>
        <dbReference type="ARBA" id="ARBA00023242"/>
    </source>
</evidence>
<name>A0ABR4PE02_9HELO</name>
<dbReference type="Pfam" id="PF00498">
    <property type="entry name" value="FHA"/>
    <property type="match status" value="1"/>
</dbReference>
<evidence type="ECO:0000256" key="5">
    <source>
        <dbReference type="ARBA" id="ARBA00044757"/>
    </source>
</evidence>
<evidence type="ECO:0000256" key="1">
    <source>
        <dbReference type="ARBA" id="ARBA00004123"/>
    </source>
</evidence>
<gene>
    <name evidence="9" type="ORF">PVAG01_07816</name>
</gene>
<comment type="subcellular location">
    <subcellularLocation>
        <location evidence="1">Nucleus</location>
    </subcellularLocation>
</comment>
<dbReference type="InterPro" id="IPR008984">
    <property type="entry name" value="SMAD_FHA_dom_sf"/>
</dbReference>
<feature type="coiled-coil region" evidence="6">
    <location>
        <begin position="541"/>
        <end position="580"/>
    </location>
</feature>
<dbReference type="Pfam" id="PF16508">
    <property type="entry name" value="NIBRIN_BRCT_II"/>
    <property type="match status" value="1"/>
</dbReference>
<proteinExistence type="inferred from homology"/>
<organism evidence="9 10">
    <name type="scientific">Phlyctema vagabunda</name>
    <dbReference type="NCBI Taxonomy" id="108571"/>
    <lineage>
        <taxon>Eukaryota</taxon>
        <taxon>Fungi</taxon>
        <taxon>Dikarya</taxon>
        <taxon>Ascomycota</taxon>
        <taxon>Pezizomycotina</taxon>
        <taxon>Leotiomycetes</taxon>
        <taxon>Helotiales</taxon>
        <taxon>Dermateaceae</taxon>
        <taxon>Phlyctema</taxon>
    </lineage>
</organism>